<dbReference type="InterPro" id="IPR002305">
    <property type="entry name" value="aa-tRNA-synth_Ic"/>
</dbReference>
<keyword evidence="5 11" id="KW-0436">Ligase</keyword>
<keyword evidence="4" id="KW-0963">Cytoplasm</keyword>
<keyword evidence="8 11" id="KW-0648">Protein biosynthesis</keyword>
<dbReference type="Pfam" id="PF00579">
    <property type="entry name" value="tRNA-synt_1b"/>
    <property type="match status" value="1"/>
</dbReference>
<dbReference type="PRINTS" id="PR01040">
    <property type="entry name" value="TRNASYNTHTYR"/>
</dbReference>
<dbReference type="NCBIfam" id="NF006330">
    <property type="entry name" value="PRK08560.1"/>
    <property type="match status" value="1"/>
</dbReference>
<evidence type="ECO:0000256" key="7">
    <source>
        <dbReference type="ARBA" id="ARBA00022840"/>
    </source>
</evidence>
<evidence type="ECO:0000313" key="12">
    <source>
        <dbReference type="EMBL" id="RVD91028.1"/>
    </source>
</evidence>
<keyword evidence="7 11" id="KW-0067">ATP-binding</keyword>
<protein>
    <recommendedName>
        <fullName evidence="11">Tyrosine--tRNA ligase</fullName>
        <ecNumber evidence="11">6.1.1.1</ecNumber>
    </recommendedName>
    <alternativeName>
        <fullName evidence="11">Tyrosyl-tRNA synthetase</fullName>
    </alternativeName>
</protein>
<dbReference type="EMBL" id="RCSS01000677">
    <property type="protein sequence ID" value="RVD91028.1"/>
    <property type="molecule type" value="Genomic_DNA"/>
</dbReference>
<evidence type="ECO:0000256" key="5">
    <source>
        <dbReference type="ARBA" id="ARBA00022598"/>
    </source>
</evidence>
<dbReference type="EC" id="6.1.1.1" evidence="11"/>
<dbReference type="STRING" id="291195.A0A437AIW3"/>
<dbReference type="GO" id="GO:0006437">
    <property type="term" value="P:tyrosyl-tRNA aminoacylation"/>
    <property type="evidence" value="ECO:0007669"/>
    <property type="project" value="InterPro"/>
</dbReference>
<dbReference type="InterPro" id="IPR050489">
    <property type="entry name" value="Tyr-tRNA_synthase"/>
</dbReference>
<evidence type="ECO:0000256" key="10">
    <source>
        <dbReference type="ARBA" id="ARBA00048248"/>
    </source>
</evidence>
<accession>A0A437AIW3</accession>
<dbReference type="VEuPathDB" id="MicrosporidiaDB:TUBRATIS_25300"/>
<evidence type="ECO:0000256" key="3">
    <source>
        <dbReference type="ARBA" id="ARBA00011738"/>
    </source>
</evidence>
<comment type="subunit">
    <text evidence="3">Homodimer.</text>
</comment>
<evidence type="ECO:0000256" key="6">
    <source>
        <dbReference type="ARBA" id="ARBA00022741"/>
    </source>
</evidence>
<evidence type="ECO:0000256" key="8">
    <source>
        <dbReference type="ARBA" id="ARBA00022917"/>
    </source>
</evidence>
<dbReference type="GO" id="GO:0005524">
    <property type="term" value="F:ATP binding"/>
    <property type="evidence" value="ECO:0007669"/>
    <property type="project" value="UniProtKB-KW"/>
</dbReference>
<dbReference type="GO" id="GO:0005737">
    <property type="term" value="C:cytoplasm"/>
    <property type="evidence" value="ECO:0007669"/>
    <property type="project" value="UniProtKB-SubCell"/>
</dbReference>
<organism evidence="12 13">
    <name type="scientific">Tubulinosema ratisbonensis</name>
    <dbReference type="NCBI Taxonomy" id="291195"/>
    <lineage>
        <taxon>Eukaryota</taxon>
        <taxon>Fungi</taxon>
        <taxon>Fungi incertae sedis</taxon>
        <taxon>Microsporidia</taxon>
        <taxon>Tubulinosematoidea</taxon>
        <taxon>Tubulinosematidae</taxon>
        <taxon>Tubulinosema</taxon>
    </lineage>
</organism>
<dbReference type="NCBIfam" id="TIGR00234">
    <property type="entry name" value="tyrS"/>
    <property type="match status" value="1"/>
</dbReference>
<dbReference type="InterPro" id="IPR002307">
    <property type="entry name" value="Tyr-tRNA-ligase"/>
</dbReference>
<evidence type="ECO:0000256" key="11">
    <source>
        <dbReference type="RuleBase" id="RU361234"/>
    </source>
</evidence>
<comment type="catalytic activity">
    <reaction evidence="10 11">
        <text>tRNA(Tyr) + L-tyrosine + ATP = L-tyrosyl-tRNA(Tyr) + AMP + diphosphate + H(+)</text>
        <dbReference type="Rhea" id="RHEA:10220"/>
        <dbReference type="Rhea" id="RHEA-COMP:9706"/>
        <dbReference type="Rhea" id="RHEA-COMP:9707"/>
        <dbReference type="ChEBI" id="CHEBI:15378"/>
        <dbReference type="ChEBI" id="CHEBI:30616"/>
        <dbReference type="ChEBI" id="CHEBI:33019"/>
        <dbReference type="ChEBI" id="CHEBI:58315"/>
        <dbReference type="ChEBI" id="CHEBI:78442"/>
        <dbReference type="ChEBI" id="CHEBI:78536"/>
        <dbReference type="ChEBI" id="CHEBI:456215"/>
        <dbReference type="EC" id="6.1.1.1"/>
    </reaction>
</comment>
<dbReference type="InterPro" id="IPR014729">
    <property type="entry name" value="Rossmann-like_a/b/a_fold"/>
</dbReference>
<dbReference type="FunFam" id="3.40.50.620:FF:000040">
    <property type="entry name" value="Tyrosine--tRNA ligase"/>
    <property type="match status" value="1"/>
</dbReference>
<evidence type="ECO:0000256" key="4">
    <source>
        <dbReference type="ARBA" id="ARBA00022490"/>
    </source>
</evidence>
<reference evidence="12 13" key="1">
    <citation type="submission" date="2018-10" db="EMBL/GenBank/DDBJ databases">
        <title>Draft genome sequence of the microsporidian Tubulinosema ratisbonensis.</title>
        <authorList>
            <person name="Polonais V."/>
            <person name="Peyretaillade E."/>
            <person name="Niehus S."/>
            <person name="Wawrzyniak I."/>
            <person name="Franchet A."/>
            <person name="Gaspin C."/>
            <person name="Reichstadt M."/>
            <person name="Belser C."/>
            <person name="Labadie K."/>
            <person name="Delbac F."/>
            <person name="Ferrandon D."/>
        </authorList>
    </citation>
    <scope>NUCLEOTIDE SEQUENCE [LARGE SCALE GENOMIC DNA]</scope>
    <source>
        <strain evidence="12 13">Franzen</strain>
    </source>
</reference>
<dbReference type="Gene3D" id="3.40.50.620">
    <property type="entry name" value="HUPs"/>
    <property type="match status" value="1"/>
</dbReference>
<evidence type="ECO:0000256" key="1">
    <source>
        <dbReference type="ARBA" id="ARBA00004496"/>
    </source>
</evidence>
<gene>
    <name evidence="12" type="ORF">TUBRATIS_25300</name>
</gene>
<keyword evidence="9 11" id="KW-0030">Aminoacyl-tRNA synthetase</keyword>
<dbReference type="PANTHER" id="PTHR46264">
    <property type="entry name" value="TYROSINE-TRNA LIGASE"/>
    <property type="match status" value="1"/>
</dbReference>
<dbReference type="PIRSF" id="PIRSF006588">
    <property type="entry name" value="TyrRS_arch_euk"/>
    <property type="match status" value="1"/>
</dbReference>
<keyword evidence="13" id="KW-1185">Reference proteome</keyword>
<dbReference type="GO" id="GO:0004831">
    <property type="term" value="F:tyrosine-tRNA ligase activity"/>
    <property type="evidence" value="ECO:0007669"/>
    <property type="project" value="UniProtKB-EC"/>
</dbReference>
<proteinExistence type="inferred from homology"/>
<dbReference type="Proteomes" id="UP000282876">
    <property type="component" value="Unassembled WGS sequence"/>
</dbReference>
<dbReference type="AlphaFoldDB" id="A0A437AIW3"/>
<dbReference type="InterPro" id="IPR023617">
    <property type="entry name" value="Tyr-tRNA-ligase_arc/euk-type"/>
</dbReference>
<comment type="caution">
    <text evidence="12">The sequence shown here is derived from an EMBL/GenBank/DDBJ whole genome shotgun (WGS) entry which is preliminary data.</text>
</comment>
<name>A0A437AIW3_9MICR</name>
<keyword evidence="6 11" id="KW-0547">Nucleotide-binding</keyword>
<evidence type="ECO:0000256" key="2">
    <source>
        <dbReference type="ARBA" id="ARBA00005594"/>
    </source>
</evidence>
<sequence length="340" mass="39203">MKVEDKLELITSNLEEVIGLEDLKEIIEKRPLKVYWGTATTGKPHIAYILPLLKIRDFVNAGCEVTILLADIHAVLDNLKAPLELINQRVKYYELLIKALLTELKVDLSKIKFVKGSSYQTSPEYTLELYKLTTLVTEHDSKKAGSEVVKQVKHIKLSSMIYPLMQCLDEHFLGCDAQFGGTDQRKIFTFSQKYLPMLNFKKRIHLMNPMIEGLTNQKMSSSDFFSKIEFTEKKEEIVKKVKKCFCEEKNVKGGLFQIIKYVVMPVLEIKKIPLLVKDLEKNEYNFFNFYELQTDFLNGKIHPSDLKTAVSEALELIVSPIRNILENNLEIVKEAYPSEK</sequence>
<dbReference type="PANTHER" id="PTHR46264:SF4">
    <property type="entry name" value="TYROSINE--TRNA LIGASE, CYTOPLASMIC"/>
    <property type="match status" value="1"/>
</dbReference>
<evidence type="ECO:0000313" key="13">
    <source>
        <dbReference type="Proteomes" id="UP000282876"/>
    </source>
</evidence>
<dbReference type="OrthoDB" id="197206at2759"/>
<evidence type="ECO:0000256" key="9">
    <source>
        <dbReference type="ARBA" id="ARBA00023146"/>
    </source>
</evidence>
<comment type="similarity">
    <text evidence="2 11">Belongs to the class-I aminoacyl-tRNA synthetase family.</text>
</comment>
<dbReference type="SUPFAM" id="SSF52374">
    <property type="entry name" value="Nucleotidylyl transferase"/>
    <property type="match status" value="1"/>
</dbReference>
<comment type="subcellular location">
    <subcellularLocation>
        <location evidence="1">Cytoplasm</location>
    </subcellularLocation>
</comment>
<dbReference type="Gene3D" id="1.10.240.10">
    <property type="entry name" value="Tyrosyl-Transfer RNA Synthetase"/>
    <property type="match status" value="1"/>
</dbReference>